<evidence type="ECO:0000259" key="8">
    <source>
        <dbReference type="PROSITE" id="PS50850"/>
    </source>
</evidence>
<organism evidence="9 10">
    <name type="scientific">Endozoicomonas lisbonensis</name>
    <dbReference type="NCBI Taxonomy" id="3120522"/>
    <lineage>
        <taxon>Bacteria</taxon>
        <taxon>Pseudomonadati</taxon>
        <taxon>Pseudomonadota</taxon>
        <taxon>Gammaproteobacteria</taxon>
        <taxon>Oceanospirillales</taxon>
        <taxon>Endozoicomonadaceae</taxon>
        <taxon>Endozoicomonas</taxon>
    </lineage>
</organism>
<feature type="transmembrane region" description="Helical" evidence="7">
    <location>
        <begin position="199"/>
        <end position="219"/>
    </location>
</feature>
<feature type="transmembrane region" description="Helical" evidence="7">
    <location>
        <begin position="295"/>
        <end position="316"/>
    </location>
</feature>
<keyword evidence="2" id="KW-0813">Transport</keyword>
<feature type="transmembrane region" description="Helical" evidence="7">
    <location>
        <begin position="328"/>
        <end position="347"/>
    </location>
</feature>
<evidence type="ECO:0000256" key="2">
    <source>
        <dbReference type="ARBA" id="ARBA00022448"/>
    </source>
</evidence>
<evidence type="ECO:0000256" key="6">
    <source>
        <dbReference type="ARBA" id="ARBA00023136"/>
    </source>
</evidence>
<dbReference type="Proteomes" id="UP001549366">
    <property type="component" value="Unassembled WGS sequence"/>
</dbReference>
<comment type="caution">
    <text evidence="9">The sequence shown here is derived from an EMBL/GenBank/DDBJ whole genome shotgun (WGS) entry which is preliminary data.</text>
</comment>
<gene>
    <name evidence="9" type="ORF">V5J35_003031</name>
</gene>
<evidence type="ECO:0000256" key="7">
    <source>
        <dbReference type="SAM" id="Phobius"/>
    </source>
</evidence>
<feature type="transmembrane region" description="Helical" evidence="7">
    <location>
        <begin position="359"/>
        <end position="378"/>
    </location>
</feature>
<evidence type="ECO:0000313" key="10">
    <source>
        <dbReference type="Proteomes" id="UP001549366"/>
    </source>
</evidence>
<dbReference type="InterPro" id="IPR011701">
    <property type="entry name" value="MFS"/>
</dbReference>
<evidence type="ECO:0000313" key="9">
    <source>
        <dbReference type="EMBL" id="MET4757839.1"/>
    </source>
</evidence>
<evidence type="ECO:0000256" key="4">
    <source>
        <dbReference type="ARBA" id="ARBA00022692"/>
    </source>
</evidence>
<evidence type="ECO:0000256" key="5">
    <source>
        <dbReference type="ARBA" id="ARBA00022989"/>
    </source>
</evidence>
<dbReference type="EMBL" id="JBEWTB010000002">
    <property type="protein sequence ID" value="MET4757839.1"/>
    <property type="molecule type" value="Genomic_DNA"/>
</dbReference>
<evidence type="ECO:0000256" key="1">
    <source>
        <dbReference type="ARBA" id="ARBA00004651"/>
    </source>
</evidence>
<proteinExistence type="predicted"/>
<feature type="transmembrane region" description="Helical" evidence="7">
    <location>
        <begin position="239"/>
        <end position="259"/>
    </location>
</feature>
<dbReference type="Gene3D" id="1.20.1250.20">
    <property type="entry name" value="MFS general substrate transporter like domains"/>
    <property type="match status" value="2"/>
</dbReference>
<feature type="transmembrane region" description="Helical" evidence="7">
    <location>
        <begin position="271"/>
        <end position="289"/>
    </location>
</feature>
<feature type="transmembrane region" description="Helical" evidence="7">
    <location>
        <begin position="12"/>
        <end position="32"/>
    </location>
</feature>
<dbReference type="InterPro" id="IPR036259">
    <property type="entry name" value="MFS_trans_sf"/>
</dbReference>
<feature type="transmembrane region" description="Helical" evidence="7">
    <location>
        <begin position="157"/>
        <end position="178"/>
    </location>
</feature>
<dbReference type="InterPro" id="IPR050171">
    <property type="entry name" value="MFS_Transporters"/>
</dbReference>
<protein>
    <submittedName>
        <fullName evidence="9">MFS family permease</fullName>
    </submittedName>
</protein>
<dbReference type="InterPro" id="IPR020846">
    <property type="entry name" value="MFS_dom"/>
</dbReference>
<dbReference type="SUPFAM" id="SSF103473">
    <property type="entry name" value="MFS general substrate transporter"/>
    <property type="match status" value="1"/>
</dbReference>
<keyword evidence="5 7" id="KW-1133">Transmembrane helix</keyword>
<dbReference type="RefSeq" id="WP_354007964.1">
    <property type="nucleotide sequence ID" value="NZ_JBEWTA010000001.1"/>
</dbReference>
<accession>A0ABV2SJA8</accession>
<reference evidence="9 10" key="1">
    <citation type="submission" date="2024-06" db="EMBL/GenBank/DDBJ databases">
        <title>Genomic Encyclopedia of Type Strains, Phase V (KMG-V): Genome sequencing to study the core and pangenomes of soil and plant-associated prokaryotes.</title>
        <authorList>
            <person name="Whitman W."/>
        </authorList>
    </citation>
    <scope>NUCLEOTIDE SEQUENCE [LARGE SCALE GENOMIC DNA]</scope>
    <source>
        <strain evidence="9 10">NE40</strain>
    </source>
</reference>
<feature type="domain" description="Major facilitator superfamily (MFS) profile" evidence="8">
    <location>
        <begin position="7"/>
        <end position="383"/>
    </location>
</feature>
<feature type="transmembrane region" description="Helical" evidence="7">
    <location>
        <begin position="76"/>
        <end position="93"/>
    </location>
</feature>
<dbReference type="Pfam" id="PF07690">
    <property type="entry name" value="MFS_1"/>
    <property type="match status" value="1"/>
</dbReference>
<comment type="subcellular location">
    <subcellularLocation>
        <location evidence="1">Cell membrane</location>
        <topology evidence="1">Multi-pass membrane protein</topology>
    </subcellularLocation>
</comment>
<keyword evidence="10" id="KW-1185">Reference proteome</keyword>
<dbReference type="PANTHER" id="PTHR23517">
    <property type="entry name" value="RESISTANCE PROTEIN MDTM, PUTATIVE-RELATED-RELATED"/>
    <property type="match status" value="1"/>
</dbReference>
<keyword evidence="6 7" id="KW-0472">Membrane</keyword>
<feature type="transmembrane region" description="Helical" evidence="7">
    <location>
        <begin position="130"/>
        <end position="151"/>
    </location>
</feature>
<keyword evidence="3" id="KW-1003">Cell membrane</keyword>
<feature type="transmembrane region" description="Helical" evidence="7">
    <location>
        <begin position="99"/>
        <end position="123"/>
    </location>
</feature>
<dbReference type="PROSITE" id="PS50850">
    <property type="entry name" value="MFS"/>
    <property type="match status" value="1"/>
</dbReference>
<evidence type="ECO:0000256" key="3">
    <source>
        <dbReference type="ARBA" id="ARBA00022475"/>
    </source>
</evidence>
<keyword evidence="4 7" id="KW-0812">Transmembrane</keyword>
<sequence>MDKRKFHFQVMSLGHALDHFFVLIFPTVVLVLQKEWGLSYAELLKYGSLGVLAYGLGSLPSGWLGDRWSQRGMMNVYFYGMGLSAIFSAFAQTPEQLAAGVAAIGLFASVYHPVGTALVFSTAEKTGRAIAMNGVAGNIGLASAAIVTAFISELINWQAAFIIPGVICVLTGVAYSWVSGDVSAIHRKSSRDTEALDRGAMIKLFIGIAVIACLGGLVFQSMTTALPKMVESAFTGSLGQTGMIATTVFLVAATVQIVIGELLDQIPARSLLLVIALGQVIFLILASMASGWWLILVLVCLMFFTFGQIPVNDWLIGHYAADEWRSRFYAMKYTLGLSVATVAYWLIAVVHDNTGEFTLLYLILAAVMSLSVIAAWFMPGTQVQQEALA</sequence>
<dbReference type="PANTHER" id="PTHR23517:SF2">
    <property type="entry name" value="MULTIDRUG RESISTANCE PROTEIN MDTH"/>
    <property type="match status" value="1"/>
</dbReference>
<feature type="transmembrane region" description="Helical" evidence="7">
    <location>
        <begin position="44"/>
        <end position="64"/>
    </location>
</feature>
<name>A0ABV2SJA8_9GAMM</name>